<dbReference type="Proteomes" id="UP000285517">
    <property type="component" value="Chromosome"/>
</dbReference>
<dbReference type="SMART" id="SM00460">
    <property type="entry name" value="TGc"/>
    <property type="match status" value="1"/>
</dbReference>
<feature type="domain" description="Transglutaminase-like" evidence="1">
    <location>
        <begin position="102"/>
        <end position="168"/>
    </location>
</feature>
<dbReference type="AlphaFoldDB" id="A0A410G531"/>
<keyword evidence="3" id="KW-1185">Reference proteome</keyword>
<evidence type="ECO:0000259" key="1">
    <source>
        <dbReference type="SMART" id="SM00460"/>
    </source>
</evidence>
<dbReference type="PANTHER" id="PTHR46333">
    <property type="entry name" value="CYTOKINESIS PROTEIN 3"/>
    <property type="match status" value="1"/>
</dbReference>
<reference evidence="2 3" key="1">
    <citation type="submission" date="2019-01" db="EMBL/GenBank/DDBJ databases">
        <title>Complete genome sequencing of Aequorivita sp. H23M31.</title>
        <authorList>
            <person name="Bae J.-W."/>
        </authorList>
    </citation>
    <scope>NUCLEOTIDE SEQUENCE [LARGE SCALE GENOMIC DNA]</scope>
    <source>
        <strain evidence="2 3">H23M31</strain>
    </source>
</reference>
<accession>A0A410G531</accession>
<dbReference type="PANTHER" id="PTHR46333:SF2">
    <property type="entry name" value="CYTOKINESIS PROTEIN 3"/>
    <property type="match status" value="1"/>
</dbReference>
<dbReference type="InterPro" id="IPR002931">
    <property type="entry name" value="Transglutaminase-like"/>
</dbReference>
<gene>
    <name evidence="2" type="ORF">EI546_11965</name>
</gene>
<dbReference type="EMBL" id="CP034951">
    <property type="protein sequence ID" value="QAA82388.1"/>
    <property type="molecule type" value="Genomic_DNA"/>
</dbReference>
<dbReference type="InterPro" id="IPR052557">
    <property type="entry name" value="CAP/Cytokinesis_protein"/>
</dbReference>
<dbReference type="Pfam" id="PF01841">
    <property type="entry name" value="Transglut_core"/>
    <property type="match status" value="1"/>
</dbReference>
<dbReference type="GO" id="GO:0005737">
    <property type="term" value="C:cytoplasm"/>
    <property type="evidence" value="ECO:0007669"/>
    <property type="project" value="TreeGrafter"/>
</dbReference>
<dbReference type="KEGG" id="aev:EI546_11965"/>
<dbReference type="InterPro" id="IPR038765">
    <property type="entry name" value="Papain-like_cys_pep_sf"/>
</dbReference>
<evidence type="ECO:0000313" key="2">
    <source>
        <dbReference type="EMBL" id="QAA82388.1"/>
    </source>
</evidence>
<organism evidence="2 3">
    <name type="scientific">Aequorivita ciconiae</name>
    <dbReference type="NCBI Taxonomy" id="2494375"/>
    <lineage>
        <taxon>Bacteria</taxon>
        <taxon>Pseudomonadati</taxon>
        <taxon>Bacteroidota</taxon>
        <taxon>Flavobacteriia</taxon>
        <taxon>Flavobacteriales</taxon>
        <taxon>Flavobacteriaceae</taxon>
        <taxon>Aequorivita</taxon>
    </lineage>
</organism>
<dbReference type="RefSeq" id="WP_128250754.1">
    <property type="nucleotide sequence ID" value="NZ_CP034951.1"/>
</dbReference>
<dbReference type="SUPFAM" id="SSF54001">
    <property type="entry name" value="Cysteine proteinases"/>
    <property type="match status" value="1"/>
</dbReference>
<dbReference type="OrthoDB" id="9788327at2"/>
<proteinExistence type="predicted"/>
<protein>
    <recommendedName>
        <fullName evidence="1">Transglutaminase-like domain-containing protein</fullName>
    </recommendedName>
</protein>
<evidence type="ECO:0000313" key="3">
    <source>
        <dbReference type="Proteomes" id="UP000285517"/>
    </source>
</evidence>
<dbReference type="Gene3D" id="3.10.620.30">
    <property type="match status" value="1"/>
</dbReference>
<sequence>MIRKDLYSIFLFILLGSTVYGQVGNIIGKRESRNTHTKKNETTHLTKKLAKAITKNSHSDSEKVYAIYLWIATNIVYDNQLHLNTNLQKKIYVSEENVIRNVLQRRMALCGGFAFLFKDLCGKVGISAEVVHGFTKNYSSGNQDYKKPTHTWNAVKLNGKWQLLDITWAVGYGTPEKPDDFWYFTKPTDFILSHYPENPSWTLLDKSISLSDFDNR</sequence>
<name>A0A410G531_9FLAO</name>